<dbReference type="SUPFAM" id="SSF47413">
    <property type="entry name" value="lambda repressor-like DNA-binding domains"/>
    <property type="match status" value="1"/>
</dbReference>
<sequence>MSWMSFTERFLQLRKQNGLTQRQMAEAVGIHVTQVKRYEAGETRPSLEILKKIAVAFSVTTDWLVFTETERGIKTGRLGPSRR</sequence>
<evidence type="ECO:0000259" key="2">
    <source>
        <dbReference type="PROSITE" id="PS50943"/>
    </source>
</evidence>
<name>A0A4V2KB08_9GAMM</name>
<evidence type="ECO:0000313" key="5">
    <source>
        <dbReference type="Proteomes" id="UP000291334"/>
    </source>
</evidence>
<accession>A0A4V2KB08</accession>
<dbReference type="PANTHER" id="PTHR46558:SF11">
    <property type="entry name" value="HTH-TYPE TRANSCRIPTIONAL REGULATOR XRE"/>
    <property type="match status" value="1"/>
</dbReference>
<evidence type="ECO:0000256" key="1">
    <source>
        <dbReference type="ARBA" id="ARBA00023125"/>
    </source>
</evidence>
<dbReference type="CDD" id="cd00093">
    <property type="entry name" value="HTH_XRE"/>
    <property type="match status" value="1"/>
</dbReference>
<dbReference type="EMBL" id="QJUM01000004">
    <property type="protein sequence ID" value="TBV08692.1"/>
    <property type="molecule type" value="Genomic_DNA"/>
</dbReference>
<dbReference type="NCBIfam" id="NF041951">
    <property type="entry name" value="phage_RstR"/>
    <property type="match status" value="1"/>
</dbReference>
<dbReference type="PANTHER" id="PTHR46558">
    <property type="entry name" value="TRACRIPTIONAL REGULATORY PROTEIN-RELATED-RELATED"/>
    <property type="match status" value="1"/>
</dbReference>
<dbReference type="Proteomes" id="UP000291334">
    <property type="component" value="Unassembled WGS sequence"/>
</dbReference>
<dbReference type="Proteomes" id="UP000293172">
    <property type="component" value="Unassembled WGS sequence"/>
</dbReference>
<keyword evidence="1" id="KW-0238">DNA-binding</keyword>
<evidence type="ECO:0000313" key="6">
    <source>
        <dbReference type="Proteomes" id="UP000293172"/>
    </source>
</evidence>
<dbReference type="OrthoDB" id="6307340at2"/>
<proteinExistence type="predicted"/>
<dbReference type="PROSITE" id="PS50943">
    <property type="entry name" value="HTH_CROC1"/>
    <property type="match status" value="1"/>
</dbReference>
<dbReference type="SMART" id="SM00530">
    <property type="entry name" value="HTH_XRE"/>
    <property type="match status" value="1"/>
</dbReference>
<evidence type="ECO:0000313" key="4">
    <source>
        <dbReference type="EMBL" id="TBV08692.1"/>
    </source>
</evidence>
<dbReference type="InterPro" id="IPR001387">
    <property type="entry name" value="Cro/C1-type_HTH"/>
</dbReference>
<comment type="caution">
    <text evidence="3">The sequence shown here is derived from an EMBL/GenBank/DDBJ whole genome shotgun (WGS) entry which is preliminary data.</text>
</comment>
<reference evidence="5 6" key="1">
    <citation type="submission" date="2018-06" db="EMBL/GenBank/DDBJ databases">
        <title>Three novel Pseudomonas species isolated from symptomatic oak.</title>
        <authorList>
            <person name="Bueno-Gonzalez V."/>
            <person name="Brady C."/>
        </authorList>
    </citation>
    <scope>NUCLEOTIDE SEQUENCE [LARGE SCALE GENOMIC DNA]</scope>
    <source>
        <strain evidence="4 5">P26B</strain>
        <strain evidence="3 6">P6B</strain>
    </source>
</reference>
<evidence type="ECO:0000313" key="3">
    <source>
        <dbReference type="EMBL" id="TBU81904.1"/>
    </source>
</evidence>
<dbReference type="GO" id="GO:0003677">
    <property type="term" value="F:DNA binding"/>
    <property type="evidence" value="ECO:0007669"/>
    <property type="project" value="UniProtKB-KW"/>
</dbReference>
<keyword evidence="5" id="KW-1185">Reference proteome</keyword>
<dbReference type="InterPro" id="IPR010982">
    <property type="entry name" value="Lambda_DNA-bd_dom_sf"/>
</dbReference>
<feature type="domain" description="HTH cro/C1-type" evidence="2">
    <location>
        <begin position="12"/>
        <end position="64"/>
    </location>
</feature>
<dbReference type="Gene3D" id="1.10.260.40">
    <property type="entry name" value="lambda repressor-like DNA-binding domains"/>
    <property type="match status" value="1"/>
</dbReference>
<gene>
    <name evidence="4" type="ORF">DNK34_04215</name>
    <name evidence="3" type="ORF">DNK44_26020</name>
</gene>
<dbReference type="EMBL" id="QJUL01000081">
    <property type="protein sequence ID" value="TBU81904.1"/>
    <property type="molecule type" value="Genomic_DNA"/>
</dbReference>
<organism evidence="3 6">
    <name type="scientific">Phytopseudomonas dryadis</name>
    <dbReference type="NCBI Taxonomy" id="2487520"/>
    <lineage>
        <taxon>Bacteria</taxon>
        <taxon>Pseudomonadati</taxon>
        <taxon>Pseudomonadota</taxon>
        <taxon>Gammaproteobacteria</taxon>
        <taxon>Pseudomonadales</taxon>
        <taxon>Pseudomonadaceae</taxon>
        <taxon>Phytopseudomonas</taxon>
    </lineage>
</organism>
<dbReference type="InterPro" id="IPR049639">
    <property type="entry name" value="RstR"/>
</dbReference>
<protein>
    <recommendedName>
        <fullName evidence="2">HTH cro/C1-type domain-containing protein</fullName>
    </recommendedName>
</protein>
<dbReference type="Pfam" id="PF01381">
    <property type="entry name" value="HTH_3"/>
    <property type="match status" value="1"/>
</dbReference>
<dbReference type="AlphaFoldDB" id="A0A4V2KB08"/>